<dbReference type="EMBL" id="SOFI01000003">
    <property type="protein sequence ID" value="TFB79769.1"/>
    <property type="molecule type" value="Genomic_DNA"/>
</dbReference>
<dbReference type="GO" id="GO:0003700">
    <property type="term" value="F:DNA-binding transcription factor activity"/>
    <property type="evidence" value="ECO:0007669"/>
    <property type="project" value="InterPro"/>
</dbReference>
<dbReference type="PANTHER" id="PTHR39515:SF2">
    <property type="entry name" value="HTH-TYPE TRANSCRIPTIONAL REGULATOR RV0880"/>
    <property type="match status" value="1"/>
</dbReference>
<dbReference type="AlphaFoldDB" id="A0A4R8VA65"/>
<gene>
    <name evidence="1" type="ORF">E3N84_06770</name>
</gene>
<dbReference type="OrthoDB" id="9804055at2"/>
<name>A0A4R8VA65_9MICO</name>
<dbReference type="InterPro" id="IPR036390">
    <property type="entry name" value="WH_DNA-bd_sf"/>
</dbReference>
<sequence>MENDGNQQLRLAIQRLARRIRSNAADDDIPESQRSVLFTLHNHGPQSLGSLSDHERVTPPSMNRTVNALVESGLVTRVTAQDDARRIEIDLSPTGHTYVDETRRRRDAWFSMRLDALTESQRRILDKATPVLKVLAEQ</sequence>
<keyword evidence="2" id="KW-1185">Reference proteome</keyword>
<accession>A0A4R8VA65</accession>
<proteinExistence type="predicted"/>
<organism evidence="1 2">
    <name type="scientific">Terrimesophilobacter mesophilus</name>
    <dbReference type="NCBI Taxonomy" id="433647"/>
    <lineage>
        <taxon>Bacteria</taxon>
        <taxon>Bacillati</taxon>
        <taxon>Actinomycetota</taxon>
        <taxon>Actinomycetes</taxon>
        <taxon>Micrococcales</taxon>
        <taxon>Microbacteriaceae</taxon>
        <taxon>Terrimesophilobacter</taxon>
    </lineage>
</organism>
<dbReference type="InterPro" id="IPR036388">
    <property type="entry name" value="WH-like_DNA-bd_sf"/>
</dbReference>
<dbReference type="RefSeq" id="WP_104095641.1">
    <property type="nucleotide sequence ID" value="NZ_JACHBP010000001.1"/>
</dbReference>
<evidence type="ECO:0000313" key="1">
    <source>
        <dbReference type="EMBL" id="TFB79769.1"/>
    </source>
</evidence>
<dbReference type="Gene3D" id="1.10.10.10">
    <property type="entry name" value="Winged helix-like DNA-binding domain superfamily/Winged helix DNA-binding domain"/>
    <property type="match status" value="1"/>
</dbReference>
<dbReference type="Pfam" id="PF01047">
    <property type="entry name" value="MarR"/>
    <property type="match status" value="1"/>
</dbReference>
<dbReference type="Proteomes" id="UP000298488">
    <property type="component" value="Unassembled WGS sequence"/>
</dbReference>
<dbReference type="SMART" id="SM00347">
    <property type="entry name" value="HTH_MARR"/>
    <property type="match status" value="1"/>
</dbReference>
<dbReference type="InterPro" id="IPR052526">
    <property type="entry name" value="HTH-type_Bedaq_tolerance"/>
</dbReference>
<dbReference type="SUPFAM" id="SSF46785">
    <property type="entry name" value="Winged helix' DNA-binding domain"/>
    <property type="match status" value="1"/>
</dbReference>
<dbReference type="InterPro" id="IPR000835">
    <property type="entry name" value="HTH_MarR-typ"/>
</dbReference>
<dbReference type="PANTHER" id="PTHR39515">
    <property type="entry name" value="CONSERVED PROTEIN"/>
    <property type="match status" value="1"/>
</dbReference>
<evidence type="ECO:0000313" key="2">
    <source>
        <dbReference type="Proteomes" id="UP000298488"/>
    </source>
</evidence>
<dbReference type="PROSITE" id="PS50995">
    <property type="entry name" value="HTH_MARR_2"/>
    <property type="match status" value="1"/>
</dbReference>
<comment type="caution">
    <text evidence="1">The sequence shown here is derived from an EMBL/GenBank/DDBJ whole genome shotgun (WGS) entry which is preliminary data.</text>
</comment>
<reference evidence="1 2" key="1">
    <citation type="submission" date="2019-03" db="EMBL/GenBank/DDBJ databases">
        <title>Genomics of glacier-inhabiting Cryobacterium strains.</title>
        <authorList>
            <person name="Liu Q."/>
            <person name="Xin Y.-H."/>
        </authorList>
    </citation>
    <scope>NUCLEOTIDE SEQUENCE [LARGE SCALE GENOMIC DNA]</scope>
    <source>
        <strain evidence="1 2">CGMCC 1.10440</strain>
    </source>
</reference>
<protein>
    <submittedName>
        <fullName evidence="1">MarR family transcriptional regulator</fullName>
    </submittedName>
</protein>